<gene>
    <name evidence="11" type="ORF">AV274_0986</name>
</gene>
<feature type="binding site" evidence="8">
    <location>
        <position position="300"/>
    </location>
    <ligand>
        <name>IMP</name>
        <dbReference type="ChEBI" id="CHEBI:58053"/>
    </ligand>
</feature>
<evidence type="ECO:0000256" key="9">
    <source>
        <dbReference type="PROSITE-ProRule" id="PRU10134"/>
    </source>
</evidence>
<dbReference type="GO" id="GO:0004019">
    <property type="term" value="F:adenylosuccinate synthase activity"/>
    <property type="evidence" value="ECO:0007669"/>
    <property type="project" value="UniProtKB-UniRule"/>
</dbReference>
<evidence type="ECO:0000256" key="10">
    <source>
        <dbReference type="RuleBase" id="RU000520"/>
    </source>
</evidence>
<comment type="cofactor">
    <cofactor evidence="8">
        <name>Mg(2+)</name>
        <dbReference type="ChEBI" id="CHEBI:18420"/>
    </cofactor>
    <text evidence="8">Binds 1 Mg(2+) ion per subunit.</text>
</comment>
<dbReference type="FunFam" id="1.10.300.10:FF:000001">
    <property type="entry name" value="Adenylosuccinate synthetase"/>
    <property type="match status" value="1"/>
</dbReference>
<accession>A0A196SJP9</accession>
<evidence type="ECO:0000256" key="4">
    <source>
        <dbReference type="ARBA" id="ARBA00022741"/>
    </source>
</evidence>
<evidence type="ECO:0000256" key="7">
    <source>
        <dbReference type="ARBA" id="ARBA00023134"/>
    </source>
</evidence>
<feature type="active site" description="Proton acceptor" evidence="8">
    <location>
        <position position="14"/>
    </location>
</feature>
<dbReference type="EMBL" id="LXWW01000037">
    <property type="protein sequence ID" value="OAO17275.1"/>
    <property type="molecule type" value="Genomic_DNA"/>
</dbReference>
<protein>
    <recommendedName>
        <fullName evidence="8 10">Adenylosuccinate synthetase</fullName>
        <shortName evidence="8">AMPSase</shortName>
        <shortName evidence="8">AdSS</shortName>
        <ecNumber evidence="8 10">6.3.4.4</ecNumber>
    </recommendedName>
    <alternativeName>
        <fullName evidence="8">IMP--aspartate ligase</fullName>
    </alternativeName>
</protein>
<comment type="catalytic activity">
    <reaction evidence="8 10">
        <text>IMP + L-aspartate + GTP = N(6)-(1,2-dicarboxyethyl)-AMP + GDP + phosphate + 2 H(+)</text>
        <dbReference type="Rhea" id="RHEA:15753"/>
        <dbReference type="ChEBI" id="CHEBI:15378"/>
        <dbReference type="ChEBI" id="CHEBI:29991"/>
        <dbReference type="ChEBI" id="CHEBI:37565"/>
        <dbReference type="ChEBI" id="CHEBI:43474"/>
        <dbReference type="ChEBI" id="CHEBI:57567"/>
        <dbReference type="ChEBI" id="CHEBI:58053"/>
        <dbReference type="ChEBI" id="CHEBI:58189"/>
        <dbReference type="EC" id="6.3.4.4"/>
    </reaction>
</comment>
<feature type="binding site" evidence="8">
    <location>
        <position position="236"/>
    </location>
    <ligand>
        <name>IMP</name>
        <dbReference type="ChEBI" id="CHEBI:58053"/>
    </ligand>
</feature>
<dbReference type="GO" id="GO:0005737">
    <property type="term" value="C:cytoplasm"/>
    <property type="evidence" value="ECO:0007669"/>
    <property type="project" value="UniProtKB-SubCell"/>
</dbReference>
<evidence type="ECO:0000313" key="12">
    <source>
        <dbReference type="Proteomes" id="UP000078348"/>
    </source>
</evidence>
<keyword evidence="7 8" id="KW-0342">GTP-binding</keyword>
<dbReference type="GO" id="GO:0005525">
    <property type="term" value="F:GTP binding"/>
    <property type="evidence" value="ECO:0007669"/>
    <property type="project" value="UniProtKB-UniRule"/>
</dbReference>
<feature type="binding site" evidence="8">
    <location>
        <position position="130"/>
    </location>
    <ligand>
        <name>IMP</name>
        <dbReference type="ChEBI" id="CHEBI:58053"/>
    </ligand>
</feature>
<dbReference type="EC" id="6.3.4.4" evidence="8 10"/>
<dbReference type="FunFam" id="3.90.170.10:FF:000001">
    <property type="entry name" value="Adenylosuccinate synthetase"/>
    <property type="match status" value="1"/>
</dbReference>
<dbReference type="SUPFAM" id="SSF52540">
    <property type="entry name" value="P-loop containing nucleoside triphosphate hydrolases"/>
    <property type="match status" value="1"/>
</dbReference>
<organism evidence="11 12">
    <name type="scientific">Blastocystis sp. subtype 1 (strain ATCC 50177 / NandII)</name>
    <dbReference type="NCBI Taxonomy" id="478820"/>
    <lineage>
        <taxon>Eukaryota</taxon>
        <taxon>Sar</taxon>
        <taxon>Stramenopiles</taxon>
        <taxon>Bigyra</taxon>
        <taxon>Opalozoa</taxon>
        <taxon>Opalinata</taxon>
        <taxon>Blastocystidae</taxon>
        <taxon>Blastocystis</taxon>
    </lineage>
</organism>
<dbReference type="PROSITE" id="PS01266">
    <property type="entry name" value="ADENYLOSUCCIN_SYN_1"/>
    <property type="match status" value="1"/>
</dbReference>
<dbReference type="PANTHER" id="PTHR11846:SF0">
    <property type="entry name" value="ADENYLOSUCCINATE SYNTHETASE"/>
    <property type="match status" value="1"/>
</dbReference>
<reference evidence="11 12" key="1">
    <citation type="submission" date="2016-05" db="EMBL/GenBank/DDBJ databases">
        <title>Nuclear genome of Blastocystis sp. subtype 1 NandII.</title>
        <authorList>
            <person name="Gentekaki E."/>
            <person name="Curtis B."/>
            <person name="Stairs C."/>
            <person name="Eme L."/>
            <person name="Herman E."/>
            <person name="Klimes V."/>
            <person name="Arias M.C."/>
            <person name="Elias M."/>
            <person name="Hilliou F."/>
            <person name="Klute M."/>
            <person name="Malik S.-B."/>
            <person name="Pightling A."/>
            <person name="Rachubinski R."/>
            <person name="Salas D."/>
            <person name="Schlacht A."/>
            <person name="Suga H."/>
            <person name="Archibald J."/>
            <person name="Ball S.G."/>
            <person name="Clark G."/>
            <person name="Dacks J."/>
            <person name="Van Der Giezen M."/>
            <person name="Tsaousis A."/>
            <person name="Roger A."/>
        </authorList>
    </citation>
    <scope>NUCLEOTIDE SEQUENCE [LARGE SCALE GENOMIC DNA]</scope>
    <source>
        <strain evidence="12">ATCC 50177 / NandII</strain>
    </source>
</reference>
<comment type="pathway">
    <text evidence="8 10">Purine metabolism; AMP biosynthesis via de novo pathway; AMP from IMP: step 1/2.</text>
</comment>
<feature type="binding site" evidence="8">
    <location>
        <position position="14"/>
    </location>
    <ligand>
        <name>Mg(2+)</name>
        <dbReference type="ChEBI" id="CHEBI:18420"/>
    </ligand>
</feature>
<evidence type="ECO:0000256" key="1">
    <source>
        <dbReference type="ARBA" id="ARBA00011738"/>
    </source>
</evidence>
<evidence type="ECO:0000256" key="2">
    <source>
        <dbReference type="ARBA" id="ARBA00022598"/>
    </source>
</evidence>
<feature type="active site" evidence="9">
    <location>
        <position position="141"/>
    </location>
</feature>
<keyword evidence="12" id="KW-1185">Reference proteome</keyword>
<keyword evidence="4 8" id="KW-0547">Nucleotide-binding</keyword>
<dbReference type="InterPro" id="IPR042109">
    <property type="entry name" value="Adenylosuccinate_synth_dom1"/>
</dbReference>
<dbReference type="OrthoDB" id="10265645at2759"/>
<dbReference type="GO" id="GO:0000287">
    <property type="term" value="F:magnesium ion binding"/>
    <property type="evidence" value="ECO:0007669"/>
    <property type="project" value="UniProtKB-UniRule"/>
</dbReference>
<comment type="function">
    <text evidence="8">Plays an important role in the de novo pathway and in the salvage pathway of purine nucleotide biosynthesis. Catalyzes the first commited step in the biosynthesis of AMP from IMP.</text>
</comment>
<comment type="function">
    <text evidence="10">Plays an important role in the de novo pathway of purine nucleotide biosynthesis.</text>
</comment>
<dbReference type="InterPro" id="IPR027417">
    <property type="entry name" value="P-loop_NTPase"/>
</dbReference>
<evidence type="ECO:0000256" key="5">
    <source>
        <dbReference type="ARBA" id="ARBA00022755"/>
    </source>
</evidence>
<keyword evidence="6 8" id="KW-0460">Magnesium</keyword>
<feature type="binding site" evidence="8">
    <location>
        <begin position="41"/>
        <end position="43"/>
    </location>
    <ligand>
        <name>GTP</name>
        <dbReference type="ChEBI" id="CHEBI:37565"/>
    </ligand>
</feature>
<feature type="binding site" evidence="8">
    <location>
        <begin position="328"/>
        <end position="330"/>
    </location>
    <ligand>
        <name>GTP</name>
        <dbReference type="ChEBI" id="CHEBI:37565"/>
    </ligand>
</feature>
<comment type="subunit">
    <text evidence="1 8">Homodimer.</text>
</comment>
<keyword evidence="3 8" id="KW-0479">Metal-binding</keyword>
<name>A0A196SJP9_BLAHN</name>
<dbReference type="SMART" id="SM00788">
    <property type="entry name" value="Adenylsucc_synt"/>
    <property type="match status" value="1"/>
</dbReference>
<evidence type="ECO:0000256" key="8">
    <source>
        <dbReference type="HAMAP-Rule" id="MF_03125"/>
    </source>
</evidence>
<feature type="binding site" evidence="8">
    <location>
        <begin position="296"/>
        <end position="302"/>
    </location>
    <ligand>
        <name>substrate</name>
    </ligand>
</feature>
<dbReference type="InterPro" id="IPR042111">
    <property type="entry name" value="Adenylosuccinate_synth_dom3"/>
</dbReference>
<comment type="subcellular location">
    <subcellularLocation>
        <location evidence="8">Cytoplasm</location>
    </subcellularLocation>
</comment>
<dbReference type="GO" id="GO:0044208">
    <property type="term" value="P:'de novo' AMP biosynthetic process"/>
    <property type="evidence" value="ECO:0007669"/>
    <property type="project" value="UniProtKB-UniRule"/>
</dbReference>
<proteinExistence type="inferred from homology"/>
<feature type="active site" description="Proton donor" evidence="8">
    <location>
        <position position="42"/>
    </location>
</feature>
<feature type="binding site" evidence="8">
    <location>
        <begin position="13"/>
        <end position="19"/>
    </location>
    <ligand>
        <name>GTP</name>
        <dbReference type="ChEBI" id="CHEBI:37565"/>
    </ligand>
</feature>
<feature type="binding site" evidence="8">
    <location>
        <begin position="39"/>
        <end position="42"/>
    </location>
    <ligand>
        <name>IMP</name>
        <dbReference type="ChEBI" id="CHEBI:58053"/>
    </ligand>
</feature>
<comment type="similarity">
    <text evidence="8 10">Belongs to the adenylosuccinate synthetase family.</text>
</comment>
<dbReference type="UniPathway" id="UPA00075">
    <property type="reaction ID" value="UER00335"/>
</dbReference>
<evidence type="ECO:0000256" key="3">
    <source>
        <dbReference type="ARBA" id="ARBA00022723"/>
    </source>
</evidence>
<dbReference type="Gene3D" id="3.90.170.10">
    <property type="entry name" value="Adenylosuccinate Synthetase, subunit A, domain 3"/>
    <property type="match status" value="1"/>
</dbReference>
<dbReference type="InterPro" id="IPR042110">
    <property type="entry name" value="Adenylosuccinate_synth_dom2"/>
</dbReference>
<dbReference type="AlphaFoldDB" id="A0A196SJP9"/>
<feature type="binding site" evidence="8">
    <location>
        <position position="302"/>
    </location>
    <ligand>
        <name>GTP</name>
        <dbReference type="ChEBI" id="CHEBI:37565"/>
    </ligand>
</feature>
<sequence length="421" mass="46922">MSKVDVVMGSQWGDEGKGKLVDTIGDRYDLCCRATGGANAGHTIIIDGKPVAFHLVPIGIVQPNAKCIIGNGCVVNVFTLFEEMDALKKNTITANNRLFVSDRAHIVFNFHQICDGINELNSGNMKIGTTKRGIGPTYASKMERYGVRMGSLRNWEHFKEQYMRIYNIYRIRYNLTDYDYEDELNRIHALLPELLPMIVDSVYEINQALKEGKKVLVEGANAPMLDVDFGTYPFVTSSSASIGGICTGLGVSPHKIGTVYGIVKAYTTRVGEGPFPTEQLNEVGEKLRSVGHEYGATTGRPRRCGWLDLVEVGYTNLIDSFDSLCLTKLDVMTGFETIKVARKYLLDGAELKSMPAEYRDLERVEVVYDELPGWSEDISKVRKFEELPENAQKYVEYIEKVLGVPINFIGVGADRDSVISH</sequence>
<dbReference type="Pfam" id="PF00709">
    <property type="entry name" value="Adenylsucc_synt"/>
    <property type="match status" value="1"/>
</dbReference>
<dbReference type="Gene3D" id="3.40.440.10">
    <property type="entry name" value="Adenylosuccinate Synthetase, subunit A, domain 1"/>
    <property type="match status" value="1"/>
</dbReference>
<dbReference type="CDD" id="cd03108">
    <property type="entry name" value="AdSS"/>
    <property type="match status" value="1"/>
</dbReference>
<dbReference type="HAMAP" id="MF_00011">
    <property type="entry name" value="Adenylosucc_synth"/>
    <property type="match status" value="1"/>
</dbReference>
<dbReference type="NCBIfam" id="TIGR00184">
    <property type="entry name" value="purA"/>
    <property type="match status" value="1"/>
</dbReference>
<feature type="binding site" evidence="8">
    <location>
        <position position="144"/>
    </location>
    <ligand>
        <name>IMP</name>
        <dbReference type="ChEBI" id="CHEBI:58053"/>
        <note>ligand shared between dimeric partners</note>
    </ligand>
</feature>
<feature type="binding site" evidence="8">
    <location>
        <position position="221"/>
    </location>
    <ligand>
        <name>IMP</name>
        <dbReference type="ChEBI" id="CHEBI:58053"/>
    </ligand>
</feature>
<keyword evidence="2 8" id="KW-0436">Ligase</keyword>
<keyword evidence="8" id="KW-0963">Cytoplasm</keyword>
<feature type="binding site" evidence="8">
    <location>
        <begin position="14"/>
        <end position="17"/>
    </location>
    <ligand>
        <name>IMP</name>
        <dbReference type="ChEBI" id="CHEBI:58053"/>
    </ligand>
</feature>
<dbReference type="PROSITE" id="PS00513">
    <property type="entry name" value="ADENYLOSUCCIN_SYN_2"/>
    <property type="match status" value="1"/>
</dbReference>
<keyword evidence="5 8" id="KW-0658">Purine biosynthesis</keyword>
<dbReference type="NCBIfam" id="NF002223">
    <property type="entry name" value="PRK01117.1"/>
    <property type="match status" value="1"/>
</dbReference>
<comment type="caution">
    <text evidence="11">The sequence shown here is derived from an EMBL/GenBank/DDBJ whole genome shotgun (WGS) entry which is preliminary data.</text>
</comment>
<dbReference type="PANTHER" id="PTHR11846">
    <property type="entry name" value="ADENYLOSUCCINATE SYNTHETASE"/>
    <property type="match status" value="1"/>
</dbReference>
<dbReference type="InterPro" id="IPR033128">
    <property type="entry name" value="Adenylosuccin_syn_Lys_AS"/>
</dbReference>
<evidence type="ECO:0000256" key="6">
    <source>
        <dbReference type="ARBA" id="ARBA00022842"/>
    </source>
</evidence>
<evidence type="ECO:0000313" key="11">
    <source>
        <dbReference type="EMBL" id="OAO17275.1"/>
    </source>
</evidence>
<dbReference type="Proteomes" id="UP000078348">
    <property type="component" value="Unassembled WGS sequence"/>
</dbReference>
<feature type="binding site" evidence="8">
    <location>
        <begin position="410"/>
        <end position="412"/>
    </location>
    <ligand>
        <name>GTP</name>
        <dbReference type="ChEBI" id="CHEBI:37565"/>
    </ligand>
</feature>
<dbReference type="InterPro" id="IPR018220">
    <property type="entry name" value="Adenylosuccin_syn_GTP-bd"/>
</dbReference>
<dbReference type="GO" id="GO:0046040">
    <property type="term" value="P:IMP metabolic process"/>
    <property type="evidence" value="ECO:0007669"/>
    <property type="project" value="TreeGrafter"/>
</dbReference>
<dbReference type="STRING" id="478820.A0A196SJP9"/>
<dbReference type="InterPro" id="IPR001114">
    <property type="entry name" value="Adenylosuccinate_synthetase"/>
</dbReference>
<dbReference type="Gene3D" id="1.10.300.10">
    <property type="entry name" value="Adenylosuccinate Synthetase, subunit A, domain 2"/>
    <property type="match status" value="1"/>
</dbReference>
<feature type="binding site" evidence="8">
    <location>
        <position position="41"/>
    </location>
    <ligand>
        <name>Mg(2+)</name>
        <dbReference type="ChEBI" id="CHEBI:18420"/>
    </ligand>
</feature>